<evidence type="ECO:0000256" key="1">
    <source>
        <dbReference type="ARBA" id="ARBA00006484"/>
    </source>
</evidence>
<dbReference type="OrthoDB" id="37659at2759"/>
<dbReference type="Gene3D" id="3.40.50.720">
    <property type="entry name" value="NAD(P)-binding Rossmann-like Domain"/>
    <property type="match status" value="1"/>
</dbReference>
<dbReference type="InterPro" id="IPR036291">
    <property type="entry name" value="NAD(P)-bd_dom_sf"/>
</dbReference>
<dbReference type="GO" id="GO:0016491">
    <property type="term" value="F:oxidoreductase activity"/>
    <property type="evidence" value="ECO:0007669"/>
    <property type="project" value="UniProtKB-KW"/>
</dbReference>
<evidence type="ECO:0000256" key="2">
    <source>
        <dbReference type="ARBA" id="ARBA00023002"/>
    </source>
</evidence>
<keyword evidence="5" id="KW-0472">Membrane</keyword>
<dbReference type="InterPro" id="IPR002347">
    <property type="entry name" value="SDR_fam"/>
</dbReference>
<gene>
    <name evidence="6" type="ORF">BDY17DRAFT_291449</name>
</gene>
<dbReference type="PANTHER" id="PTHR44196">
    <property type="entry name" value="DEHYDROGENASE/REDUCTASE SDR FAMILY MEMBER 7B"/>
    <property type="match status" value="1"/>
</dbReference>
<dbReference type="PANTHER" id="PTHR44196:SF1">
    <property type="entry name" value="DEHYDROGENASE_REDUCTASE SDR FAMILY MEMBER 7B"/>
    <property type="match status" value="1"/>
</dbReference>
<protein>
    <recommendedName>
        <fullName evidence="8">Short-chain dehydrogenase</fullName>
    </recommendedName>
</protein>
<dbReference type="SUPFAM" id="SSF51735">
    <property type="entry name" value="NAD(P)-binding Rossmann-fold domains"/>
    <property type="match status" value="1"/>
</dbReference>
<evidence type="ECO:0000256" key="4">
    <source>
        <dbReference type="SAM" id="MobiDB-lite"/>
    </source>
</evidence>
<keyword evidence="7" id="KW-1185">Reference proteome</keyword>
<dbReference type="PRINTS" id="PR00081">
    <property type="entry name" value="GDHRDH"/>
</dbReference>
<dbReference type="EMBL" id="MU001632">
    <property type="protein sequence ID" value="KAF2486408.1"/>
    <property type="molecule type" value="Genomic_DNA"/>
</dbReference>
<dbReference type="AlphaFoldDB" id="A0A6A6Q1P5"/>
<dbReference type="GO" id="GO:0016020">
    <property type="term" value="C:membrane"/>
    <property type="evidence" value="ECO:0007669"/>
    <property type="project" value="TreeGrafter"/>
</dbReference>
<evidence type="ECO:0000256" key="5">
    <source>
        <dbReference type="SAM" id="Phobius"/>
    </source>
</evidence>
<dbReference type="GeneID" id="54473671"/>
<evidence type="ECO:0000313" key="6">
    <source>
        <dbReference type="EMBL" id="KAF2486408.1"/>
    </source>
</evidence>
<sequence>MHTGYIAMTYHIRLAARGCYRVYVNVVFIFSASLPIGTIPFTCNLSRLQPHHELIGSSQEAAMTFGTLDFHTALITGGGGGIGKAIAKYFVSQGKQVIIAGRTEKNLQETVQELSHKASYYILDTGNLQSLSDFIEKVTLEHPNLDCLVNNAGVQKPLDVSELSPQEFLQKADQEIAININGPMHLAVGLLPHLQRRKEGAIIMNVSSTLGYLPTSIINPVYNGSKAWVHFFSMNLRTQLQGTNVRVIEIAPPQVSTDLHRERKDPDDNKGPSAMPIDVFMNDVVAAWKEDRETIGAGPSKKIVERWYREFGEDYNTAASSWGPK</sequence>
<dbReference type="RefSeq" id="XP_033592977.1">
    <property type="nucleotide sequence ID" value="XM_033732669.1"/>
</dbReference>
<organism evidence="6 7">
    <name type="scientific">Neohortaea acidophila</name>
    <dbReference type="NCBI Taxonomy" id="245834"/>
    <lineage>
        <taxon>Eukaryota</taxon>
        <taxon>Fungi</taxon>
        <taxon>Dikarya</taxon>
        <taxon>Ascomycota</taxon>
        <taxon>Pezizomycotina</taxon>
        <taxon>Dothideomycetes</taxon>
        <taxon>Dothideomycetidae</taxon>
        <taxon>Mycosphaerellales</taxon>
        <taxon>Teratosphaeriaceae</taxon>
        <taxon>Neohortaea</taxon>
    </lineage>
</organism>
<dbReference type="PRINTS" id="PR00080">
    <property type="entry name" value="SDRFAMILY"/>
</dbReference>
<keyword evidence="5" id="KW-1133">Transmembrane helix</keyword>
<feature type="region of interest" description="Disordered" evidence="4">
    <location>
        <begin position="256"/>
        <end position="276"/>
    </location>
</feature>
<dbReference type="Pfam" id="PF00106">
    <property type="entry name" value="adh_short"/>
    <property type="match status" value="1"/>
</dbReference>
<comment type="similarity">
    <text evidence="1 3">Belongs to the short-chain dehydrogenases/reductases (SDR) family.</text>
</comment>
<dbReference type="Proteomes" id="UP000799767">
    <property type="component" value="Unassembled WGS sequence"/>
</dbReference>
<feature type="transmembrane region" description="Helical" evidence="5">
    <location>
        <begin position="20"/>
        <end position="41"/>
    </location>
</feature>
<evidence type="ECO:0008006" key="8">
    <source>
        <dbReference type="Google" id="ProtNLM"/>
    </source>
</evidence>
<reference evidence="6" key="1">
    <citation type="journal article" date="2020" name="Stud. Mycol.">
        <title>101 Dothideomycetes genomes: a test case for predicting lifestyles and emergence of pathogens.</title>
        <authorList>
            <person name="Haridas S."/>
            <person name="Albert R."/>
            <person name="Binder M."/>
            <person name="Bloem J."/>
            <person name="Labutti K."/>
            <person name="Salamov A."/>
            <person name="Andreopoulos B."/>
            <person name="Baker S."/>
            <person name="Barry K."/>
            <person name="Bills G."/>
            <person name="Bluhm B."/>
            <person name="Cannon C."/>
            <person name="Castanera R."/>
            <person name="Culley D."/>
            <person name="Daum C."/>
            <person name="Ezra D."/>
            <person name="Gonzalez J."/>
            <person name="Henrissat B."/>
            <person name="Kuo A."/>
            <person name="Liang C."/>
            <person name="Lipzen A."/>
            <person name="Lutzoni F."/>
            <person name="Magnuson J."/>
            <person name="Mondo S."/>
            <person name="Nolan M."/>
            <person name="Ohm R."/>
            <person name="Pangilinan J."/>
            <person name="Park H.-J."/>
            <person name="Ramirez L."/>
            <person name="Alfaro M."/>
            <person name="Sun H."/>
            <person name="Tritt A."/>
            <person name="Yoshinaga Y."/>
            <person name="Zwiers L.-H."/>
            <person name="Turgeon B."/>
            <person name="Goodwin S."/>
            <person name="Spatafora J."/>
            <person name="Crous P."/>
            <person name="Grigoriev I."/>
        </authorList>
    </citation>
    <scope>NUCLEOTIDE SEQUENCE</scope>
    <source>
        <strain evidence="6">CBS 113389</strain>
    </source>
</reference>
<accession>A0A6A6Q1P5</accession>
<feature type="compositionally biased region" description="Basic and acidic residues" evidence="4">
    <location>
        <begin position="258"/>
        <end position="270"/>
    </location>
</feature>
<keyword evidence="2" id="KW-0560">Oxidoreductase</keyword>
<evidence type="ECO:0000256" key="3">
    <source>
        <dbReference type="RuleBase" id="RU000363"/>
    </source>
</evidence>
<keyword evidence="5" id="KW-0812">Transmembrane</keyword>
<proteinExistence type="inferred from homology"/>
<evidence type="ECO:0000313" key="7">
    <source>
        <dbReference type="Proteomes" id="UP000799767"/>
    </source>
</evidence>
<name>A0A6A6Q1P5_9PEZI</name>